<dbReference type="GeneID" id="93248418"/>
<keyword evidence="3 11" id="KW-0378">Hydrolase</keyword>
<feature type="domain" description="UvrD-like helicase C-terminal" evidence="13">
    <location>
        <begin position="305"/>
        <end position="591"/>
    </location>
</feature>
<feature type="domain" description="UvrD-like helicase ATP-binding" evidence="12">
    <location>
        <begin position="15"/>
        <end position="304"/>
    </location>
</feature>
<keyword evidence="6" id="KW-0238">DNA-binding</keyword>
<dbReference type="InterPro" id="IPR013986">
    <property type="entry name" value="DExx_box_DNA_helicase_dom_sf"/>
</dbReference>
<dbReference type="Gene3D" id="3.40.50.300">
    <property type="entry name" value="P-loop containing nucleotide triphosphate hydrolases"/>
    <property type="match status" value="2"/>
</dbReference>
<dbReference type="InterPro" id="IPR014016">
    <property type="entry name" value="UvrD-like_ATP-bd"/>
</dbReference>
<dbReference type="GO" id="GO:0016787">
    <property type="term" value="F:hydrolase activity"/>
    <property type="evidence" value="ECO:0007669"/>
    <property type="project" value="UniProtKB-UniRule"/>
</dbReference>
<dbReference type="GO" id="GO:0005524">
    <property type="term" value="F:ATP binding"/>
    <property type="evidence" value="ECO:0007669"/>
    <property type="project" value="UniProtKB-UniRule"/>
</dbReference>
<keyword evidence="7" id="KW-0413">Isomerase</keyword>
<dbReference type="GO" id="GO:0000725">
    <property type="term" value="P:recombinational repair"/>
    <property type="evidence" value="ECO:0007669"/>
    <property type="project" value="TreeGrafter"/>
</dbReference>
<dbReference type="GO" id="GO:0033202">
    <property type="term" value="C:DNA helicase complex"/>
    <property type="evidence" value="ECO:0007669"/>
    <property type="project" value="TreeGrafter"/>
</dbReference>
<evidence type="ECO:0000256" key="2">
    <source>
        <dbReference type="ARBA" id="ARBA00022741"/>
    </source>
</evidence>
<keyword evidence="4 11" id="KW-0347">Helicase</keyword>
<comment type="catalytic activity">
    <reaction evidence="10">
        <text>ATP + H2O = ADP + phosphate + H(+)</text>
        <dbReference type="Rhea" id="RHEA:13065"/>
        <dbReference type="ChEBI" id="CHEBI:15377"/>
        <dbReference type="ChEBI" id="CHEBI:15378"/>
        <dbReference type="ChEBI" id="CHEBI:30616"/>
        <dbReference type="ChEBI" id="CHEBI:43474"/>
        <dbReference type="ChEBI" id="CHEBI:456216"/>
        <dbReference type="EC" id="5.6.2.4"/>
    </reaction>
</comment>
<accession>A0AAI8AMR4</accession>
<evidence type="ECO:0000256" key="11">
    <source>
        <dbReference type="PROSITE-ProRule" id="PRU00560"/>
    </source>
</evidence>
<dbReference type="Pfam" id="PF00580">
    <property type="entry name" value="UvrD-helicase"/>
    <property type="match status" value="1"/>
</dbReference>
<dbReference type="EC" id="5.6.2.4" evidence="9"/>
<evidence type="ECO:0000256" key="4">
    <source>
        <dbReference type="ARBA" id="ARBA00022806"/>
    </source>
</evidence>
<dbReference type="EMBL" id="CP003914">
    <property type="protein sequence ID" value="AFX74225.1"/>
    <property type="molecule type" value="Genomic_DNA"/>
</dbReference>
<evidence type="ECO:0000259" key="12">
    <source>
        <dbReference type="PROSITE" id="PS51198"/>
    </source>
</evidence>
<dbReference type="RefSeq" id="WP_014582548.1">
    <property type="nucleotide sequence ID" value="NC_019552.1"/>
</dbReference>
<dbReference type="PANTHER" id="PTHR11070:SF2">
    <property type="entry name" value="ATP-DEPENDENT DNA HELICASE SRS2"/>
    <property type="match status" value="1"/>
</dbReference>
<dbReference type="GO" id="GO:0043138">
    <property type="term" value="F:3'-5' DNA helicase activity"/>
    <property type="evidence" value="ECO:0007669"/>
    <property type="project" value="UniProtKB-EC"/>
</dbReference>
<feature type="binding site" evidence="11">
    <location>
        <begin position="36"/>
        <end position="43"/>
    </location>
    <ligand>
        <name>ATP</name>
        <dbReference type="ChEBI" id="CHEBI:30616"/>
    </ligand>
</feature>
<dbReference type="InterPro" id="IPR000212">
    <property type="entry name" value="DNA_helicase_UvrD/REP"/>
</dbReference>
<evidence type="ECO:0000256" key="3">
    <source>
        <dbReference type="ARBA" id="ARBA00022801"/>
    </source>
</evidence>
<dbReference type="Gene3D" id="1.10.10.160">
    <property type="match status" value="1"/>
</dbReference>
<dbReference type="AlphaFoldDB" id="A0AAI8AMR4"/>
<dbReference type="GO" id="GO:0003677">
    <property type="term" value="F:DNA binding"/>
    <property type="evidence" value="ECO:0007669"/>
    <property type="project" value="UniProtKB-KW"/>
</dbReference>
<dbReference type="Gene3D" id="1.10.486.10">
    <property type="entry name" value="PCRA, domain 4"/>
    <property type="match status" value="1"/>
</dbReference>
<comment type="similarity">
    <text evidence="1">Belongs to the helicase family. UvrD subfamily.</text>
</comment>
<dbReference type="PROSITE" id="PS51198">
    <property type="entry name" value="UVRD_HELICASE_ATP_BIND"/>
    <property type="match status" value="1"/>
</dbReference>
<evidence type="ECO:0000313" key="14">
    <source>
        <dbReference type="EMBL" id="AFX74225.1"/>
    </source>
</evidence>
<reference evidence="14 15" key="1">
    <citation type="journal article" date="2013" name="Genome Announc.">
        <title>Complete Genome Sequence of Mycoplasma hyorhinis Strain SK76.</title>
        <authorList>
            <person name="Goodison S."/>
            <person name="Urquidi V."/>
            <person name="Kumar D."/>
            <person name="Reyes L."/>
            <person name="Rosser C.J."/>
        </authorList>
    </citation>
    <scope>NUCLEOTIDE SEQUENCE [LARGE SCALE GENOMIC DNA]</scope>
    <source>
        <strain evidence="14 15">SK76</strain>
    </source>
</reference>
<evidence type="ECO:0000256" key="9">
    <source>
        <dbReference type="ARBA" id="ARBA00034808"/>
    </source>
</evidence>
<protein>
    <recommendedName>
        <fullName evidence="9">DNA 3'-5' helicase</fullName>
        <ecNumber evidence="9">5.6.2.4</ecNumber>
    </recommendedName>
</protein>
<dbReference type="CDD" id="cd17932">
    <property type="entry name" value="DEXQc_UvrD"/>
    <property type="match status" value="1"/>
</dbReference>
<dbReference type="InterPro" id="IPR027417">
    <property type="entry name" value="P-loop_NTPase"/>
</dbReference>
<dbReference type="KEGG" id="mhs:MOS_298"/>
<evidence type="ECO:0000259" key="13">
    <source>
        <dbReference type="PROSITE" id="PS51217"/>
    </source>
</evidence>
<dbReference type="InterPro" id="IPR014017">
    <property type="entry name" value="DNA_helicase_UvrD-like_C"/>
</dbReference>
<evidence type="ECO:0000313" key="15">
    <source>
        <dbReference type="Proteomes" id="UP000009399"/>
    </source>
</evidence>
<comment type="catalytic activity">
    <reaction evidence="8">
        <text>Couples ATP hydrolysis with the unwinding of duplex DNA by translocating in the 3'-5' direction.</text>
        <dbReference type="EC" id="5.6.2.4"/>
    </reaction>
</comment>
<proteinExistence type="inferred from homology"/>
<evidence type="ECO:0000256" key="5">
    <source>
        <dbReference type="ARBA" id="ARBA00022840"/>
    </source>
</evidence>
<evidence type="ECO:0000256" key="10">
    <source>
        <dbReference type="ARBA" id="ARBA00048988"/>
    </source>
</evidence>
<dbReference type="Pfam" id="PF13361">
    <property type="entry name" value="UvrD_C"/>
    <property type="match status" value="1"/>
</dbReference>
<dbReference type="Proteomes" id="UP000009399">
    <property type="component" value="Chromosome"/>
</dbReference>
<dbReference type="CDD" id="cd18807">
    <property type="entry name" value="SF1_C_UvrD"/>
    <property type="match status" value="1"/>
</dbReference>
<sequence>MNLDKNSQLQNDILSGLNTNQKAAVLENEHHLRIIAGAGTGKTSVLTKKIAYLIAAKITTAKKILALTFTNKAANEMKERVKNVIGADANETKIFTFHSLCNLILKIESQQFKKIKEFENLDKNFNIIDERDQKKILKDVYEKLQFSLSNEEIPNFRKAIDFISYVKNKELTFEQIQANAQNSTEKKLVKIYKNYVYYMNKANVVDFDDLQIFVKVLFTQIPEIAKKWSSFFDFVLVDEFQDTSSIQYEIVKLLISKKTKLIVVGDPDQTIYSWRGADVNLILNLEKDFDNLISITLNRNYRSSQTILDAANILISNNKNRIKKNLVSNQDKQELEIKFFDAANQNVEFSWVISEINNLRKNKVQLKNIAILYRQHFYAKHLEDELFKENIAYKIVGNTSFNSKKEIRDAINFLRVINDGNVVAFSQVINIPSKKIGPTVLNKLTYLAEKYNKNLYDFLIDFYSKKIKFVNDKEDKIPLSKENQKKLTHLLSYIKAYRKLFEQGHKKFDELLKAFLQQIDYLSSFKHETGERKEAQETLEKFYASLRVWQKHKPNKKLRDYLDDSVLSSDLDNDYEANTSISLMTIHAAKGLEFQNVFLIGMSEGVFPTKKTLESYDQELLEEERRLAFVAITRAKERLFISYSRSNFLSASKTNNYRPTPISCFVSEMKIKSEQILSFSRITLKGDLNYTKSENTDFYQGDLVHHIKFGQGIVLNVESETIDVEFFNLEETQKIKTILKNHKSIEKITKS</sequence>
<evidence type="ECO:0000256" key="1">
    <source>
        <dbReference type="ARBA" id="ARBA00009922"/>
    </source>
</evidence>
<evidence type="ECO:0000256" key="7">
    <source>
        <dbReference type="ARBA" id="ARBA00023235"/>
    </source>
</evidence>
<gene>
    <name evidence="14" type="ORF">MOS_298</name>
</gene>
<dbReference type="GO" id="GO:0005829">
    <property type="term" value="C:cytosol"/>
    <property type="evidence" value="ECO:0007669"/>
    <property type="project" value="TreeGrafter"/>
</dbReference>
<evidence type="ECO:0000256" key="6">
    <source>
        <dbReference type="ARBA" id="ARBA00023125"/>
    </source>
</evidence>
<keyword evidence="5 11" id="KW-0067">ATP-binding</keyword>
<name>A0AAI8AMR4_MESHY</name>
<dbReference type="SUPFAM" id="SSF52540">
    <property type="entry name" value="P-loop containing nucleoside triphosphate hydrolases"/>
    <property type="match status" value="1"/>
</dbReference>
<dbReference type="PROSITE" id="PS51217">
    <property type="entry name" value="UVRD_HELICASE_CTER"/>
    <property type="match status" value="1"/>
</dbReference>
<dbReference type="PANTHER" id="PTHR11070">
    <property type="entry name" value="UVRD / RECB / PCRA DNA HELICASE FAMILY MEMBER"/>
    <property type="match status" value="1"/>
</dbReference>
<evidence type="ECO:0000256" key="8">
    <source>
        <dbReference type="ARBA" id="ARBA00034617"/>
    </source>
</evidence>
<organism evidence="14 15">
    <name type="scientific">Mesomycoplasma hyorhinis SK76</name>
    <dbReference type="NCBI Taxonomy" id="1118964"/>
    <lineage>
        <taxon>Bacteria</taxon>
        <taxon>Bacillati</taxon>
        <taxon>Mycoplasmatota</taxon>
        <taxon>Mycoplasmoidales</taxon>
        <taxon>Metamycoplasmataceae</taxon>
        <taxon>Mesomycoplasma</taxon>
    </lineage>
</organism>
<keyword evidence="2 11" id="KW-0547">Nucleotide-binding</keyword>